<evidence type="ECO:0000313" key="2">
    <source>
        <dbReference type="EMBL" id="PWW74270.1"/>
    </source>
</evidence>
<dbReference type="PANTHER" id="PTHR37992">
    <property type="entry name" value="EXPRESSED PROTEIN"/>
    <property type="match status" value="1"/>
</dbReference>
<feature type="transmembrane region" description="Helical" evidence="1">
    <location>
        <begin position="68"/>
        <end position="94"/>
    </location>
</feature>
<keyword evidence="1" id="KW-0812">Transmembrane</keyword>
<keyword evidence="1" id="KW-0472">Membrane</keyword>
<proteinExistence type="predicted"/>
<evidence type="ECO:0000313" key="3">
    <source>
        <dbReference type="Proteomes" id="UP000246991"/>
    </source>
</evidence>
<dbReference type="EMBL" id="PYWC01000063">
    <property type="protein sequence ID" value="PWW74270.1"/>
    <property type="molecule type" value="Genomic_DNA"/>
</dbReference>
<comment type="caution">
    <text evidence="2">The sequence shown here is derived from an EMBL/GenBank/DDBJ whole genome shotgun (WGS) entry which is preliminary data.</text>
</comment>
<keyword evidence="1" id="KW-1133">Transmembrane helix</keyword>
<evidence type="ECO:0000256" key="1">
    <source>
        <dbReference type="SAM" id="Phobius"/>
    </source>
</evidence>
<dbReference type="AlphaFoldDB" id="A0A317SKW3"/>
<feature type="transmembrane region" description="Helical" evidence="1">
    <location>
        <begin position="106"/>
        <end position="127"/>
    </location>
</feature>
<feature type="transmembrane region" description="Helical" evidence="1">
    <location>
        <begin position="211"/>
        <end position="229"/>
    </location>
</feature>
<gene>
    <name evidence="2" type="ORF">C7212DRAFT_211875</name>
</gene>
<organism evidence="2 3">
    <name type="scientific">Tuber magnatum</name>
    <name type="common">white Piedmont truffle</name>
    <dbReference type="NCBI Taxonomy" id="42249"/>
    <lineage>
        <taxon>Eukaryota</taxon>
        <taxon>Fungi</taxon>
        <taxon>Dikarya</taxon>
        <taxon>Ascomycota</taxon>
        <taxon>Pezizomycotina</taxon>
        <taxon>Pezizomycetes</taxon>
        <taxon>Pezizales</taxon>
        <taxon>Tuberaceae</taxon>
        <taxon>Tuber</taxon>
    </lineage>
</organism>
<feature type="transmembrane region" description="Helical" evidence="1">
    <location>
        <begin position="236"/>
        <end position="259"/>
    </location>
</feature>
<feature type="transmembrane region" description="Helical" evidence="1">
    <location>
        <begin position="29"/>
        <end position="48"/>
    </location>
</feature>
<reference evidence="2 3" key="1">
    <citation type="submission" date="2018-03" db="EMBL/GenBank/DDBJ databases">
        <title>Genomes of Pezizomycetes fungi and the evolution of truffles.</title>
        <authorList>
            <person name="Murat C."/>
            <person name="Payen T."/>
            <person name="Noel B."/>
            <person name="Kuo A."/>
            <person name="Martin F.M."/>
        </authorList>
    </citation>
    <scope>NUCLEOTIDE SEQUENCE [LARGE SCALE GENOMIC DNA]</scope>
    <source>
        <strain evidence="2">091103-1</strain>
    </source>
</reference>
<name>A0A317SKW3_9PEZI</name>
<protein>
    <submittedName>
        <fullName evidence="2">DUF1774-domain-containing protein</fullName>
    </submittedName>
</protein>
<dbReference type="OrthoDB" id="3342455at2759"/>
<feature type="transmembrane region" description="Helical" evidence="1">
    <location>
        <begin position="162"/>
        <end position="179"/>
    </location>
</feature>
<dbReference type="InterPro" id="IPR013920">
    <property type="entry name" value="DUF1774_fun"/>
</dbReference>
<keyword evidence="3" id="KW-1185">Reference proteome</keyword>
<dbReference type="PANTHER" id="PTHR37992:SF1">
    <property type="entry name" value="DUF1774-DOMAIN-CONTAINING PROTEIN"/>
    <property type="match status" value="1"/>
</dbReference>
<dbReference type="STRING" id="42249.A0A317SKW3"/>
<accession>A0A317SKW3</accession>
<dbReference type="Pfam" id="PF08611">
    <property type="entry name" value="DUF1774"/>
    <property type="match status" value="1"/>
</dbReference>
<sequence>MLPTESQIIANPFSRDVEGTSRNIPAYRIFTIISWLLSFVVAIVYSISPPQDGHWTKGTIFGISKAHITPFTISHVFIAIYWIVLFCAQISFVVQLFRRDEAAVTAAASVGSYFILFNLLEFGWVMLWTRSLFFWSDWSCCTFAILRHQGELVHIPATAMPLTWSFFLVLWNGSVMVGCHSLPCRVLANIAIWGIAVFAGFFLVVFKDYHVGFATAFLTAGLGVGQFFAKIIALQWIFAFTIMAVVFLFTLVVAVPGVYGRDTGAEAGGGDRERAPLLHESN</sequence>
<dbReference type="Proteomes" id="UP000246991">
    <property type="component" value="Unassembled WGS sequence"/>
</dbReference>
<feature type="transmembrane region" description="Helical" evidence="1">
    <location>
        <begin position="186"/>
        <end position="205"/>
    </location>
</feature>